<feature type="domain" description="Polymerase beta nucleotidyltransferase" evidence="1">
    <location>
        <begin position="36"/>
        <end position="120"/>
    </location>
</feature>
<dbReference type="Proteomes" id="UP000886886">
    <property type="component" value="Unassembled WGS sequence"/>
</dbReference>
<dbReference type="EMBL" id="DVFT01000104">
    <property type="protein sequence ID" value="HIQ96322.1"/>
    <property type="molecule type" value="Genomic_DNA"/>
</dbReference>
<reference evidence="2" key="1">
    <citation type="submission" date="2020-10" db="EMBL/GenBank/DDBJ databases">
        <authorList>
            <person name="Gilroy R."/>
        </authorList>
    </citation>
    <scope>NUCLEOTIDE SEQUENCE</scope>
    <source>
        <strain evidence="2">ChiSjej3B21-11622</strain>
    </source>
</reference>
<dbReference type="PANTHER" id="PTHR33933:SF1">
    <property type="entry name" value="PROTEIN ADENYLYLTRANSFERASE MNTA-RELATED"/>
    <property type="match status" value="1"/>
</dbReference>
<dbReference type="InterPro" id="IPR041633">
    <property type="entry name" value="Polbeta"/>
</dbReference>
<dbReference type="PANTHER" id="PTHR33933">
    <property type="entry name" value="NUCLEOTIDYLTRANSFERASE"/>
    <property type="match status" value="1"/>
</dbReference>
<name>A0A9D1D0R2_9FIRM</name>
<gene>
    <name evidence="2" type="ORF">IAB26_07140</name>
</gene>
<dbReference type="InterPro" id="IPR043519">
    <property type="entry name" value="NT_sf"/>
</dbReference>
<accession>A0A9D1D0R2</accession>
<proteinExistence type="predicted"/>
<evidence type="ECO:0000313" key="3">
    <source>
        <dbReference type="Proteomes" id="UP000886886"/>
    </source>
</evidence>
<reference evidence="2" key="2">
    <citation type="journal article" date="2021" name="PeerJ">
        <title>Extensive microbial diversity within the chicken gut microbiome revealed by metagenomics and culture.</title>
        <authorList>
            <person name="Gilroy R."/>
            <person name="Ravi A."/>
            <person name="Getino M."/>
            <person name="Pursley I."/>
            <person name="Horton D.L."/>
            <person name="Alikhan N.F."/>
            <person name="Baker D."/>
            <person name="Gharbi K."/>
            <person name="Hall N."/>
            <person name="Watson M."/>
            <person name="Adriaenssens E.M."/>
            <person name="Foster-Nyarko E."/>
            <person name="Jarju S."/>
            <person name="Secka A."/>
            <person name="Antonio M."/>
            <person name="Oren A."/>
            <person name="Chaudhuri R.R."/>
            <person name="La Ragione R."/>
            <person name="Hildebrand F."/>
            <person name="Pallen M.J."/>
        </authorList>
    </citation>
    <scope>NUCLEOTIDE SEQUENCE</scope>
    <source>
        <strain evidence="2">ChiSjej3B21-11622</strain>
    </source>
</reference>
<dbReference type="SUPFAM" id="SSF81301">
    <property type="entry name" value="Nucleotidyltransferase"/>
    <property type="match status" value="1"/>
</dbReference>
<protein>
    <submittedName>
        <fullName evidence="2">Nucleotidyltransferase domain-containing protein</fullName>
    </submittedName>
</protein>
<organism evidence="2 3">
    <name type="scientific">Candidatus Limivivens merdigallinarum</name>
    <dbReference type="NCBI Taxonomy" id="2840859"/>
    <lineage>
        <taxon>Bacteria</taxon>
        <taxon>Bacillati</taxon>
        <taxon>Bacillota</taxon>
        <taxon>Clostridia</taxon>
        <taxon>Lachnospirales</taxon>
        <taxon>Lachnospiraceae</taxon>
        <taxon>Lachnospiraceae incertae sedis</taxon>
        <taxon>Candidatus Limivivens</taxon>
    </lineage>
</organism>
<dbReference type="InterPro" id="IPR052548">
    <property type="entry name" value="Type_VII_TA_antitoxin"/>
</dbReference>
<sequence>MEDISEIIENLSQVREKNFVTSIDYTLTALLNSKYYSKIDRIIVYGSFARGDYKADSDIDLIVLTNERLQPEDIRKIRSLIDEKTYLLPEVDLKFYQQHDKMDRIFSEEVKKDGVVLWKRK</sequence>
<dbReference type="Gene3D" id="3.30.460.10">
    <property type="entry name" value="Beta Polymerase, domain 2"/>
    <property type="match status" value="1"/>
</dbReference>
<evidence type="ECO:0000259" key="1">
    <source>
        <dbReference type="Pfam" id="PF18765"/>
    </source>
</evidence>
<dbReference type="AlphaFoldDB" id="A0A9D1D0R2"/>
<dbReference type="Pfam" id="PF18765">
    <property type="entry name" value="Polbeta"/>
    <property type="match status" value="1"/>
</dbReference>
<dbReference type="CDD" id="cd05403">
    <property type="entry name" value="NT_KNTase_like"/>
    <property type="match status" value="1"/>
</dbReference>
<evidence type="ECO:0000313" key="2">
    <source>
        <dbReference type="EMBL" id="HIQ96322.1"/>
    </source>
</evidence>
<comment type="caution">
    <text evidence="2">The sequence shown here is derived from an EMBL/GenBank/DDBJ whole genome shotgun (WGS) entry which is preliminary data.</text>
</comment>